<name>F0EHT4_ENTCA</name>
<evidence type="ECO:0000256" key="2">
    <source>
        <dbReference type="SAM" id="Phobius"/>
    </source>
</evidence>
<comment type="caution">
    <text evidence="3">The sequence shown here is derived from an EMBL/GenBank/DDBJ whole genome shotgun (WGS) entry which is preliminary data.</text>
</comment>
<keyword evidence="2" id="KW-1133">Transmembrane helix</keyword>
<evidence type="ECO:0000313" key="3">
    <source>
        <dbReference type="EMBL" id="EGC70242.1"/>
    </source>
</evidence>
<keyword evidence="3" id="KW-0418">Kinase</keyword>
<keyword evidence="1" id="KW-0175">Coiled coil</keyword>
<gene>
    <name evidence="3" type="ORF">HMPREF9087_0976</name>
</gene>
<keyword evidence="2" id="KW-0812">Transmembrane</keyword>
<feature type="transmembrane region" description="Helical" evidence="2">
    <location>
        <begin position="15"/>
        <end position="34"/>
    </location>
</feature>
<dbReference type="AlphaFoldDB" id="F0EHT4"/>
<proteinExistence type="predicted"/>
<feature type="coiled-coil region" evidence="1">
    <location>
        <begin position="95"/>
        <end position="122"/>
    </location>
</feature>
<accession>F0EHT4</accession>
<dbReference type="Proteomes" id="UP000004835">
    <property type="component" value="Unassembled WGS sequence"/>
</dbReference>
<dbReference type="GO" id="GO:0016301">
    <property type="term" value="F:kinase activity"/>
    <property type="evidence" value="ECO:0007669"/>
    <property type="project" value="UniProtKB-KW"/>
</dbReference>
<sequence length="150" mass="18113">MTKWRVLRSFLKDRWLLFIGWLVFFVLTVLVFWLTPHSPMDWGTVGYLFLMQSVLMVFFLAISYLSKRRFWQKITPKPGDSLLQNYLQGARSAEEERIESYINQLIREHQELMQQVVSNQEEQKEYIDSWVHESMYSFSRITIAFAFDRI</sequence>
<reference evidence="3 4" key="1">
    <citation type="submission" date="2011-01" db="EMBL/GenBank/DDBJ databases">
        <authorList>
            <person name="Muzny D."/>
            <person name="Qin X."/>
            <person name="Deng J."/>
            <person name="Jiang H."/>
            <person name="Liu Y."/>
            <person name="Qu J."/>
            <person name="Song X.-Z."/>
            <person name="Zhang L."/>
            <person name="Thornton R."/>
            <person name="Coyle M."/>
            <person name="Francisco L."/>
            <person name="Jackson L."/>
            <person name="Javaid M."/>
            <person name="Korchina V."/>
            <person name="Kovar C."/>
            <person name="Mata R."/>
            <person name="Mathew T."/>
            <person name="Ngo R."/>
            <person name="Nguyen L."/>
            <person name="Nguyen N."/>
            <person name="Okwuonu G."/>
            <person name="Ongeri F."/>
            <person name="Pham C."/>
            <person name="Simmons D."/>
            <person name="Wilczek-Boney K."/>
            <person name="Hale W."/>
            <person name="Jakkamsetti A."/>
            <person name="Pham P."/>
            <person name="Ruth R."/>
            <person name="San Lucas F."/>
            <person name="Warren J."/>
            <person name="Zhang J."/>
            <person name="Zhao Z."/>
            <person name="Zhou C."/>
            <person name="Zhu D."/>
            <person name="Lee S."/>
            <person name="Bess C."/>
            <person name="Blankenburg K."/>
            <person name="Forbes L."/>
            <person name="Fu Q."/>
            <person name="Gubbala S."/>
            <person name="Hirani K."/>
            <person name="Jayaseelan J.C."/>
            <person name="Lara F."/>
            <person name="Munidasa M."/>
            <person name="Palculict T."/>
            <person name="Patil S."/>
            <person name="Pu L.-L."/>
            <person name="Saada N."/>
            <person name="Tang L."/>
            <person name="Weissenberger G."/>
            <person name="Zhu Y."/>
            <person name="Hemphill L."/>
            <person name="Shang Y."/>
            <person name="Youmans B."/>
            <person name="Ayvaz T."/>
            <person name="Ross M."/>
            <person name="Santibanez J."/>
            <person name="Aqrawi P."/>
            <person name="Gross S."/>
            <person name="Joshi V."/>
            <person name="Fowler G."/>
            <person name="Nazareth L."/>
            <person name="Reid J."/>
            <person name="Worley K."/>
            <person name="Petrosino J."/>
            <person name="Highlander S."/>
            <person name="Gibbs R."/>
        </authorList>
    </citation>
    <scope>NUCLEOTIDE SEQUENCE [LARGE SCALE GENOMIC DNA]</scope>
    <source>
        <strain evidence="3 4">ATCC 12755</strain>
    </source>
</reference>
<keyword evidence="2" id="KW-0472">Membrane</keyword>
<dbReference type="EC" id="2.7.3.-" evidence="3"/>
<evidence type="ECO:0000313" key="4">
    <source>
        <dbReference type="Proteomes" id="UP000004835"/>
    </source>
</evidence>
<feature type="transmembrane region" description="Helical" evidence="2">
    <location>
        <begin position="46"/>
        <end position="65"/>
    </location>
</feature>
<evidence type="ECO:0000256" key="1">
    <source>
        <dbReference type="SAM" id="Coils"/>
    </source>
</evidence>
<protein>
    <submittedName>
        <fullName evidence="3">Sensor histidine kinase</fullName>
        <ecNumber evidence="3">2.7.3.-</ecNumber>
    </submittedName>
</protein>
<dbReference type="EMBL" id="AEWT01000009">
    <property type="protein sequence ID" value="EGC70242.1"/>
    <property type="molecule type" value="Genomic_DNA"/>
</dbReference>
<organism evidence="3 4">
    <name type="scientific">Enterococcus casseliflavus ATCC 12755</name>
    <dbReference type="NCBI Taxonomy" id="888066"/>
    <lineage>
        <taxon>Bacteria</taxon>
        <taxon>Bacillati</taxon>
        <taxon>Bacillota</taxon>
        <taxon>Bacilli</taxon>
        <taxon>Lactobacillales</taxon>
        <taxon>Enterococcaceae</taxon>
        <taxon>Enterococcus</taxon>
    </lineage>
</organism>
<keyword evidence="3" id="KW-0808">Transferase</keyword>
<dbReference type="HOGENOM" id="CLU_1737681_0_0_9"/>